<name>A0A1B2HFI8_9PSEU</name>
<accession>A0A1B2HFI8</accession>
<dbReference type="KEGG" id="led:BBK82_10670"/>
<proteinExistence type="predicted"/>
<evidence type="ECO:0000313" key="3">
    <source>
        <dbReference type="Proteomes" id="UP000093053"/>
    </source>
</evidence>
<evidence type="ECO:0000313" key="2">
    <source>
        <dbReference type="EMBL" id="ANZ36460.1"/>
    </source>
</evidence>
<sequence>MVTGNPEVTPTSTPPPPPASTGIPSMRGNVARHALIRDLLPESPGPITRDSQAFLELADDLPVRHVLWRLMTGFTWPWLLDTATEPDARDRAIRRGLVAPPVGEGDAVLVAYHLTDAGRAELLDWVERITPHRHLPEVEALWRVVTWQ</sequence>
<dbReference type="RefSeq" id="WP_065914863.1">
    <property type="nucleotide sequence ID" value="NZ_CP016793.1"/>
</dbReference>
<feature type="region of interest" description="Disordered" evidence="1">
    <location>
        <begin position="1"/>
        <end position="26"/>
    </location>
</feature>
<keyword evidence="3" id="KW-1185">Reference proteome</keyword>
<dbReference type="STRING" id="1586287.BBK82_10670"/>
<evidence type="ECO:0000256" key="1">
    <source>
        <dbReference type="SAM" id="MobiDB-lite"/>
    </source>
</evidence>
<protein>
    <submittedName>
        <fullName evidence="2">Uncharacterized protein</fullName>
    </submittedName>
</protein>
<gene>
    <name evidence="2" type="ORF">BBK82_10670</name>
</gene>
<dbReference type="Proteomes" id="UP000093053">
    <property type="component" value="Chromosome"/>
</dbReference>
<feature type="compositionally biased region" description="Low complexity" evidence="1">
    <location>
        <begin position="1"/>
        <end position="11"/>
    </location>
</feature>
<dbReference type="OrthoDB" id="3699631at2"/>
<organism evidence="2 3">
    <name type="scientific">Lentzea guizhouensis</name>
    <dbReference type="NCBI Taxonomy" id="1586287"/>
    <lineage>
        <taxon>Bacteria</taxon>
        <taxon>Bacillati</taxon>
        <taxon>Actinomycetota</taxon>
        <taxon>Actinomycetes</taxon>
        <taxon>Pseudonocardiales</taxon>
        <taxon>Pseudonocardiaceae</taxon>
        <taxon>Lentzea</taxon>
    </lineage>
</organism>
<dbReference type="EMBL" id="CP016793">
    <property type="protein sequence ID" value="ANZ36460.1"/>
    <property type="molecule type" value="Genomic_DNA"/>
</dbReference>
<reference evidence="2 3" key="1">
    <citation type="submission" date="2016-07" db="EMBL/GenBank/DDBJ databases">
        <title>Complete genome sequence of the Lentzea guizhouensis DHS C013.</title>
        <authorList>
            <person name="Cao C."/>
        </authorList>
    </citation>
    <scope>NUCLEOTIDE SEQUENCE [LARGE SCALE GENOMIC DNA]</scope>
    <source>
        <strain evidence="2 3">DHS C013</strain>
    </source>
</reference>
<dbReference type="AlphaFoldDB" id="A0A1B2HFI8"/>